<dbReference type="PANTHER" id="PTHR30273">
    <property type="entry name" value="PERIPLASMIC SIGNAL SENSOR AND SIGMA FACTOR ACTIVATOR FECR-RELATED"/>
    <property type="match status" value="1"/>
</dbReference>
<evidence type="ECO:0000313" key="4">
    <source>
        <dbReference type="EMBL" id="RAJ76778.1"/>
    </source>
</evidence>
<dbReference type="Gene3D" id="3.55.50.30">
    <property type="match status" value="1"/>
</dbReference>
<dbReference type="Proteomes" id="UP000249819">
    <property type="component" value="Unassembled WGS sequence"/>
</dbReference>
<dbReference type="RefSeq" id="WP_111594478.1">
    <property type="nucleotide sequence ID" value="NZ_QLMA01000008.1"/>
</dbReference>
<keyword evidence="1" id="KW-0472">Membrane</keyword>
<dbReference type="Pfam" id="PF16344">
    <property type="entry name" value="FecR_C"/>
    <property type="match status" value="1"/>
</dbReference>
<reference evidence="4 5" key="1">
    <citation type="submission" date="2018-06" db="EMBL/GenBank/DDBJ databases">
        <title>Genomic Encyclopedia of Archaeal and Bacterial Type Strains, Phase II (KMG-II): from individual species to whole genera.</title>
        <authorList>
            <person name="Goeker M."/>
        </authorList>
    </citation>
    <scope>NUCLEOTIDE SEQUENCE [LARGE SCALE GENOMIC DNA]</scope>
    <source>
        <strain evidence="4 5">DSM 29821</strain>
    </source>
</reference>
<comment type="caution">
    <text evidence="4">The sequence shown here is derived from an EMBL/GenBank/DDBJ whole genome shotgun (WGS) entry which is preliminary data.</text>
</comment>
<dbReference type="InterPro" id="IPR032508">
    <property type="entry name" value="FecR_C"/>
</dbReference>
<evidence type="ECO:0000259" key="3">
    <source>
        <dbReference type="Pfam" id="PF16344"/>
    </source>
</evidence>
<dbReference type="PANTHER" id="PTHR30273:SF2">
    <property type="entry name" value="PROTEIN FECR"/>
    <property type="match status" value="1"/>
</dbReference>
<feature type="domain" description="Protein FecR C-terminal" evidence="3">
    <location>
        <begin position="315"/>
        <end position="381"/>
    </location>
</feature>
<sequence>MEPNNFPVTDLLQKFLDGTISDTESETLFAWLKENPAADHPELESVLEKNYRRSFEEPPALTAAAGNRILQRLIESTAAPVVPIRRRWMPYAAAVALLLITATATMIIWRPKDVTPIVNNTNAVKPGNHAFLTLADGKQIQLDSAYGNIVQQQGLQVANNKGELDYKGKAGSVEMHTLSTPKGGQYRLLLPDGTAVWLNAESSITFPTAFHSNSREVKMSGEVYFEVKPAANQPFKVNIDGKNTIEVLGTEFNVNAYTNEPAIRATLIQGSVRILHDHTSAVLKPGQQGVVSQDQLDVNNNVDIEMVVAWKEGLFRFDRTPLETVLRQLSRWYDVDVIYEKGIPNILFSGEIKRDLDLNQALTVLSTMGVHYKIDGRKLVIMP</sequence>
<keyword evidence="1" id="KW-0812">Transmembrane</keyword>
<evidence type="ECO:0000259" key="2">
    <source>
        <dbReference type="Pfam" id="PF04773"/>
    </source>
</evidence>
<feature type="transmembrane region" description="Helical" evidence="1">
    <location>
        <begin position="88"/>
        <end position="109"/>
    </location>
</feature>
<keyword evidence="1" id="KW-1133">Transmembrane helix</keyword>
<gene>
    <name evidence="4" type="ORF">CLV59_108299</name>
</gene>
<evidence type="ECO:0000313" key="5">
    <source>
        <dbReference type="Proteomes" id="UP000249819"/>
    </source>
</evidence>
<keyword evidence="5" id="KW-1185">Reference proteome</keyword>
<dbReference type="Gene3D" id="2.60.120.1440">
    <property type="match status" value="1"/>
</dbReference>
<feature type="domain" description="FecR protein" evidence="2">
    <location>
        <begin position="177"/>
        <end position="273"/>
    </location>
</feature>
<accession>A0A327VS46</accession>
<dbReference type="Pfam" id="PF04773">
    <property type="entry name" value="FecR"/>
    <property type="match status" value="1"/>
</dbReference>
<dbReference type="OrthoDB" id="640652at2"/>
<dbReference type="EMBL" id="QLMA01000008">
    <property type="protein sequence ID" value="RAJ76778.1"/>
    <property type="molecule type" value="Genomic_DNA"/>
</dbReference>
<protein>
    <submittedName>
        <fullName evidence="4">FecR protein</fullName>
    </submittedName>
</protein>
<organism evidence="4 5">
    <name type="scientific">Chitinophaga dinghuensis</name>
    <dbReference type="NCBI Taxonomy" id="1539050"/>
    <lineage>
        <taxon>Bacteria</taxon>
        <taxon>Pseudomonadati</taxon>
        <taxon>Bacteroidota</taxon>
        <taxon>Chitinophagia</taxon>
        <taxon>Chitinophagales</taxon>
        <taxon>Chitinophagaceae</taxon>
        <taxon>Chitinophaga</taxon>
    </lineage>
</organism>
<name>A0A327VS46_9BACT</name>
<dbReference type="AlphaFoldDB" id="A0A327VS46"/>
<dbReference type="InterPro" id="IPR012373">
    <property type="entry name" value="Ferrdict_sens_TM"/>
</dbReference>
<dbReference type="PIRSF" id="PIRSF018266">
    <property type="entry name" value="FecR"/>
    <property type="match status" value="1"/>
</dbReference>
<dbReference type="GO" id="GO:0016989">
    <property type="term" value="F:sigma factor antagonist activity"/>
    <property type="evidence" value="ECO:0007669"/>
    <property type="project" value="TreeGrafter"/>
</dbReference>
<dbReference type="InterPro" id="IPR006860">
    <property type="entry name" value="FecR"/>
</dbReference>
<evidence type="ECO:0000256" key="1">
    <source>
        <dbReference type="SAM" id="Phobius"/>
    </source>
</evidence>
<proteinExistence type="predicted"/>